<dbReference type="Pfam" id="PF01168">
    <property type="entry name" value="Ala_racemase_N"/>
    <property type="match status" value="1"/>
</dbReference>
<evidence type="ECO:0000259" key="3">
    <source>
        <dbReference type="Pfam" id="PF01168"/>
    </source>
</evidence>
<dbReference type="InterPro" id="IPR029066">
    <property type="entry name" value="PLP-binding_barrel"/>
</dbReference>
<dbReference type="Proteomes" id="UP001162164">
    <property type="component" value="Unassembled WGS sequence"/>
</dbReference>
<protein>
    <recommendedName>
        <fullName evidence="3">Alanine racemase N-terminal domain-containing protein</fullName>
    </recommendedName>
</protein>
<dbReference type="InterPro" id="IPR001608">
    <property type="entry name" value="Ala_racemase_N"/>
</dbReference>
<dbReference type="NCBIfam" id="TIGR00044">
    <property type="entry name" value="YggS family pyridoxal phosphate-dependent enzyme"/>
    <property type="match status" value="1"/>
</dbReference>
<accession>A0ABQ9ISI2</accession>
<dbReference type="PIRSF" id="PIRSF004848">
    <property type="entry name" value="YBL036c_PLPDEIII"/>
    <property type="match status" value="1"/>
</dbReference>
<keyword evidence="5" id="KW-1185">Reference proteome</keyword>
<dbReference type="Gene3D" id="3.20.20.10">
    <property type="entry name" value="Alanine racemase"/>
    <property type="match status" value="1"/>
</dbReference>
<name>A0ABQ9ISI2_9CUCU</name>
<feature type="non-terminal residue" evidence="4">
    <location>
        <position position="203"/>
    </location>
</feature>
<dbReference type="PANTHER" id="PTHR10146:SF14">
    <property type="entry name" value="PYRIDOXAL PHOSPHATE HOMEOSTASIS PROTEIN"/>
    <property type="match status" value="1"/>
</dbReference>
<gene>
    <name evidence="4" type="ORF">NQ317_000511</name>
</gene>
<dbReference type="SUPFAM" id="SSF51419">
    <property type="entry name" value="PLP-binding barrel"/>
    <property type="match status" value="1"/>
</dbReference>
<reference evidence="4" key="1">
    <citation type="journal article" date="2023" name="Insect Mol. Biol.">
        <title>Genome sequencing provides insights into the evolution of gene families encoding plant cell wall-degrading enzymes in longhorned beetles.</title>
        <authorList>
            <person name="Shin N.R."/>
            <person name="Okamura Y."/>
            <person name="Kirsch R."/>
            <person name="Pauchet Y."/>
        </authorList>
    </citation>
    <scope>NUCLEOTIDE SEQUENCE</scope>
    <source>
        <strain evidence="4">MMC_N1</strain>
    </source>
</reference>
<keyword evidence="1" id="KW-0663">Pyridoxal phosphate</keyword>
<dbReference type="PANTHER" id="PTHR10146">
    <property type="entry name" value="PROLINE SYNTHETASE CO-TRANSCRIBED BACTERIAL HOMOLOG PROTEIN"/>
    <property type="match status" value="1"/>
</dbReference>
<evidence type="ECO:0000256" key="2">
    <source>
        <dbReference type="RuleBase" id="RU004514"/>
    </source>
</evidence>
<dbReference type="CDD" id="cd06822">
    <property type="entry name" value="PLPDE_III_YBL036c_euk"/>
    <property type="match status" value="1"/>
</dbReference>
<evidence type="ECO:0000256" key="1">
    <source>
        <dbReference type="ARBA" id="ARBA00022898"/>
    </source>
</evidence>
<proteinExistence type="inferred from homology"/>
<evidence type="ECO:0000313" key="5">
    <source>
        <dbReference type="Proteomes" id="UP001162164"/>
    </source>
</evidence>
<sequence>MFKELQLLRPRLVGASKYHPVKSIIAAYEEGQRDFGENYVQELVEKANDPEILAKCKQIKWHFIGHLQSNKVNKVLGIPNLYMIETVDSEKLASVLNTTWSKLGPPGTKLRVMIQVNTSREEVKDGVNPKEVSNLTRFVLTECNNLELDGLMTIGKYGYNPEDGPNPDFLSLRGCRDEICQTLGLNWKNINLSMGMSTDYEQA</sequence>
<dbReference type="EMBL" id="JAPWTJ010002873">
    <property type="protein sequence ID" value="KAJ8964192.1"/>
    <property type="molecule type" value="Genomic_DNA"/>
</dbReference>
<organism evidence="4 5">
    <name type="scientific">Molorchus minor</name>
    <dbReference type="NCBI Taxonomy" id="1323400"/>
    <lineage>
        <taxon>Eukaryota</taxon>
        <taxon>Metazoa</taxon>
        <taxon>Ecdysozoa</taxon>
        <taxon>Arthropoda</taxon>
        <taxon>Hexapoda</taxon>
        <taxon>Insecta</taxon>
        <taxon>Pterygota</taxon>
        <taxon>Neoptera</taxon>
        <taxon>Endopterygota</taxon>
        <taxon>Coleoptera</taxon>
        <taxon>Polyphaga</taxon>
        <taxon>Cucujiformia</taxon>
        <taxon>Chrysomeloidea</taxon>
        <taxon>Cerambycidae</taxon>
        <taxon>Lamiinae</taxon>
        <taxon>Monochamini</taxon>
        <taxon>Molorchus</taxon>
    </lineage>
</organism>
<feature type="domain" description="Alanine racemase N-terminal" evidence="3">
    <location>
        <begin position="20"/>
        <end position="162"/>
    </location>
</feature>
<dbReference type="InterPro" id="IPR011078">
    <property type="entry name" value="PyrdxlP_homeostasis"/>
</dbReference>
<comment type="caution">
    <text evidence="4">The sequence shown here is derived from an EMBL/GenBank/DDBJ whole genome shotgun (WGS) entry which is preliminary data.</text>
</comment>
<dbReference type="PROSITE" id="PS01211">
    <property type="entry name" value="UPF0001"/>
    <property type="match status" value="1"/>
</dbReference>
<evidence type="ECO:0000313" key="4">
    <source>
        <dbReference type="EMBL" id="KAJ8964192.1"/>
    </source>
</evidence>
<comment type="similarity">
    <text evidence="2">Belongs to the pyridoxal phosphate-binding protein YggS/PROSC family.</text>
</comment>